<evidence type="ECO:0000256" key="5">
    <source>
        <dbReference type="ARBA" id="ARBA00022516"/>
    </source>
</evidence>
<feature type="compositionally biased region" description="Polar residues" evidence="16">
    <location>
        <begin position="16"/>
        <end position="26"/>
    </location>
</feature>
<evidence type="ECO:0000256" key="7">
    <source>
        <dbReference type="ARBA" id="ARBA00022692"/>
    </source>
</evidence>
<dbReference type="InterPro" id="IPR005352">
    <property type="entry name" value="Erg28"/>
</dbReference>
<keyword evidence="7 17" id="KW-0812">Transmembrane</keyword>
<keyword evidence="15" id="KW-0753">Steroid metabolism</keyword>
<dbReference type="InterPro" id="IPR004279">
    <property type="entry name" value="Perilipin"/>
</dbReference>
<dbReference type="GO" id="GO:0016126">
    <property type="term" value="P:sterol biosynthetic process"/>
    <property type="evidence" value="ECO:0007669"/>
    <property type="project" value="UniProtKB-KW"/>
</dbReference>
<keyword evidence="19" id="KW-1185">Reference proteome</keyword>
<name>A0A1W0WKU9_HYPEX</name>
<comment type="similarity">
    <text evidence="3">Belongs to the ERG28 family.</text>
</comment>
<evidence type="ECO:0000256" key="3">
    <source>
        <dbReference type="ARBA" id="ARBA00005377"/>
    </source>
</evidence>
<evidence type="ECO:0000256" key="6">
    <source>
        <dbReference type="ARBA" id="ARBA00022677"/>
    </source>
</evidence>
<feature type="region of interest" description="Disordered" evidence="16">
    <location>
        <begin position="1"/>
        <end position="26"/>
    </location>
</feature>
<feature type="transmembrane region" description="Helical" evidence="17">
    <location>
        <begin position="517"/>
        <end position="537"/>
    </location>
</feature>
<keyword evidence="11" id="KW-0756">Sterol biosynthesis</keyword>
<keyword evidence="10 17" id="KW-1133">Transmembrane helix</keyword>
<feature type="compositionally biased region" description="Polar residues" evidence="16">
    <location>
        <begin position="333"/>
        <end position="357"/>
    </location>
</feature>
<dbReference type="GO" id="GO:0030674">
    <property type="term" value="F:protein-macromolecule adaptor activity"/>
    <property type="evidence" value="ECO:0007669"/>
    <property type="project" value="TreeGrafter"/>
</dbReference>
<keyword evidence="14" id="KW-1207">Sterol metabolism</keyword>
<dbReference type="OrthoDB" id="6485510at2759"/>
<feature type="region of interest" description="Disordered" evidence="16">
    <location>
        <begin position="466"/>
        <end position="506"/>
    </location>
</feature>
<keyword evidence="13 17" id="KW-0472">Membrane</keyword>
<evidence type="ECO:0000256" key="2">
    <source>
        <dbReference type="ARBA" id="ARBA00004502"/>
    </source>
</evidence>
<accession>A0A1W0WKU9</accession>
<dbReference type="PANTHER" id="PTHR15451:SF19">
    <property type="entry name" value="ERGOSTEROL BIOSYNTHETIC PROTEIN 28 HOMOLOG"/>
    <property type="match status" value="1"/>
</dbReference>
<keyword evidence="8" id="KW-0256">Endoplasmic reticulum</keyword>
<organism evidence="18 19">
    <name type="scientific">Hypsibius exemplaris</name>
    <name type="common">Freshwater tardigrade</name>
    <dbReference type="NCBI Taxonomy" id="2072580"/>
    <lineage>
        <taxon>Eukaryota</taxon>
        <taxon>Metazoa</taxon>
        <taxon>Ecdysozoa</taxon>
        <taxon>Tardigrada</taxon>
        <taxon>Eutardigrada</taxon>
        <taxon>Parachela</taxon>
        <taxon>Hypsibioidea</taxon>
        <taxon>Hypsibiidae</taxon>
        <taxon>Hypsibius</taxon>
    </lineage>
</organism>
<dbReference type="EMBL" id="MTYJ01000082">
    <property type="protein sequence ID" value="OQV15835.1"/>
    <property type="molecule type" value="Genomic_DNA"/>
</dbReference>
<dbReference type="PANTHER" id="PTHR15451">
    <property type="entry name" value="ERGOSTEROL BIOSYNTHETIC PROTEIN 28-RELATED"/>
    <property type="match status" value="1"/>
</dbReference>
<evidence type="ECO:0000313" key="18">
    <source>
        <dbReference type="EMBL" id="OQV15835.1"/>
    </source>
</evidence>
<feature type="transmembrane region" description="Helical" evidence="17">
    <location>
        <begin position="582"/>
        <end position="602"/>
    </location>
</feature>
<keyword evidence="5" id="KW-0444">Lipid biosynthesis</keyword>
<evidence type="ECO:0000256" key="4">
    <source>
        <dbReference type="ARBA" id="ARBA00006311"/>
    </source>
</evidence>
<gene>
    <name evidence="18" type="ORF">BV898_10086</name>
</gene>
<keyword evidence="9" id="KW-0752">Steroid biosynthesis</keyword>
<evidence type="ECO:0000313" key="19">
    <source>
        <dbReference type="Proteomes" id="UP000192578"/>
    </source>
</evidence>
<comment type="caution">
    <text evidence="18">The sequence shown here is derived from an EMBL/GenBank/DDBJ whole genome shotgun (WGS) entry which is preliminary data.</text>
</comment>
<feature type="compositionally biased region" description="Basic and acidic residues" evidence="16">
    <location>
        <begin position="478"/>
        <end position="492"/>
    </location>
</feature>
<dbReference type="Pfam" id="PF03694">
    <property type="entry name" value="Erg28"/>
    <property type="match status" value="1"/>
</dbReference>
<keyword evidence="12" id="KW-0443">Lipid metabolism</keyword>
<evidence type="ECO:0000256" key="1">
    <source>
        <dbReference type="ARBA" id="ARBA00004477"/>
    </source>
</evidence>
<dbReference type="AlphaFoldDB" id="A0A1W0WKU9"/>
<evidence type="ECO:0000256" key="12">
    <source>
        <dbReference type="ARBA" id="ARBA00023098"/>
    </source>
</evidence>
<proteinExistence type="inferred from homology"/>
<dbReference type="Proteomes" id="UP000192578">
    <property type="component" value="Unassembled WGS sequence"/>
</dbReference>
<evidence type="ECO:0000256" key="15">
    <source>
        <dbReference type="ARBA" id="ARBA00023221"/>
    </source>
</evidence>
<feature type="region of interest" description="Disordered" evidence="16">
    <location>
        <begin position="332"/>
        <end position="357"/>
    </location>
</feature>
<dbReference type="GO" id="GO:0005789">
    <property type="term" value="C:endoplasmic reticulum membrane"/>
    <property type="evidence" value="ECO:0007669"/>
    <property type="project" value="UniProtKB-SubCell"/>
</dbReference>
<comment type="similarity">
    <text evidence="4">Belongs to the perilipin family.</text>
</comment>
<comment type="subcellular location">
    <subcellularLocation>
        <location evidence="1">Endoplasmic reticulum membrane</location>
        <topology evidence="1">Multi-pass membrane protein</topology>
    </subcellularLocation>
    <subcellularLocation>
        <location evidence="2">Lipid droplet</location>
    </subcellularLocation>
</comment>
<evidence type="ECO:0000256" key="13">
    <source>
        <dbReference type="ARBA" id="ARBA00023136"/>
    </source>
</evidence>
<protein>
    <submittedName>
        <fullName evidence="18">Ergosterol biosynthetic protein 28</fullName>
    </submittedName>
</protein>
<evidence type="ECO:0000256" key="16">
    <source>
        <dbReference type="SAM" id="MobiDB-lite"/>
    </source>
</evidence>
<evidence type="ECO:0000256" key="10">
    <source>
        <dbReference type="ARBA" id="ARBA00022989"/>
    </source>
</evidence>
<evidence type="ECO:0000256" key="9">
    <source>
        <dbReference type="ARBA" id="ARBA00022955"/>
    </source>
</evidence>
<evidence type="ECO:0000256" key="14">
    <source>
        <dbReference type="ARBA" id="ARBA00023166"/>
    </source>
</evidence>
<evidence type="ECO:0000256" key="8">
    <source>
        <dbReference type="ARBA" id="ARBA00022824"/>
    </source>
</evidence>
<dbReference type="Pfam" id="PF03036">
    <property type="entry name" value="Perilipin"/>
    <property type="match status" value="1"/>
</dbReference>
<feature type="transmembrane region" description="Helical" evidence="17">
    <location>
        <begin position="614"/>
        <end position="638"/>
    </location>
</feature>
<evidence type="ECO:0000256" key="11">
    <source>
        <dbReference type="ARBA" id="ARBA00023011"/>
    </source>
</evidence>
<keyword evidence="6" id="KW-0551">Lipid droplet</keyword>
<dbReference type="GO" id="GO:0005811">
    <property type="term" value="C:lipid droplet"/>
    <property type="evidence" value="ECO:0007669"/>
    <property type="project" value="UniProtKB-SubCell"/>
</dbReference>
<evidence type="ECO:0000256" key="17">
    <source>
        <dbReference type="SAM" id="Phobius"/>
    </source>
</evidence>
<sequence>MPLNFALASSLRPADQSRSPSQSEITGTLLIGRPAGLQPVRRGVSICLPRIHSSIEVRSGLSCRPLPGSGRNSPVHRSFLGRDLSCHGPDHSHMYRSNRLCNEMPSSTMSGYSASYIHNQIPDSPSGSGSFPTSCPSSSSSSTVPNFLERLGGLPLVRAAVSRIQELYEGTKERHELLRGALERGEHTVNSSYSRAADIVSRVGLTSPLRKSLSIADSSACFVLDKVETKLPIISKSPYEIKLMIADKWEGKMDQVTEAKETAARFYDGGKSFGTQTIDSAKDLATLKAQALLKTPVGTKVGGLVDGVVEGSLTLADSAVDRFLPEAAGHSLKNGNGSTNGNAAHYSHTNGTTNGYPSTLDHARSLSRKVKRRVSARSTDVVDSLMQHSTVSSVAAVARKNIDQGRQVVSGLYSNVAHVTGRVVDLWCTSVLLLLPKPLQAKLTLLMDGLVEKMEDVAAVYSSRRGSAVSPGSSKSISEMEERRLASKKPKEGSNPPAVTPKKRIPATPGNTFLNFLRGWIALVGMMALANTLQCFVKPDFVWEKLYNVKGSGATPLAARTYGMWTLLAAMVRFTYSVNIHNWELFLVTLSTFLIAFGHFVSEMLVFRSGLFDIGMLSPILVSGLSVIMMLVAVPLIWPRSATRGEDVDLKQFPFPKLVKKPVKD</sequence>
<reference evidence="19" key="1">
    <citation type="submission" date="2017-01" db="EMBL/GenBank/DDBJ databases">
        <title>Comparative genomics of anhydrobiosis in the tardigrade Hypsibius dujardini.</title>
        <authorList>
            <person name="Yoshida Y."/>
            <person name="Koutsovoulos G."/>
            <person name="Laetsch D."/>
            <person name="Stevens L."/>
            <person name="Kumar S."/>
            <person name="Horikawa D."/>
            <person name="Ishino K."/>
            <person name="Komine S."/>
            <person name="Tomita M."/>
            <person name="Blaxter M."/>
            <person name="Arakawa K."/>
        </authorList>
    </citation>
    <scope>NUCLEOTIDE SEQUENCE [LARGE SCALE GENOMIC DNA]</scope>
    <source>
        <strain evidence="19">Z151</strain>
    </source>
</reference>